<evidence type="ECO:0000313" key="2">
    <source>
        <dbReference type="Proteomes" id="UP000199572"/>
    </source>
</evidence>
<protein>
    <submittedName>
        <fullName evidence="1">cAMP-binding domain of CRP or a regulatory subunit of cAMP-dependent protein kinases</fullName>
    </submittedName>
</protein>
<name>A0A1H9N325_9SPHI</name>
<dbReference type="InterPro" id="IPR018490">
    <property type="entry name" value="cNMP-bd_dom_sf"/>
</dbReference>
<evidence type="ECO:0000313" key="1">
    <source>
        <dbReference type="EMBL" id="SER30322.1"/>
    </source>
</evidence>
<dbReference type="STRING" id="390241.SAMN04488023_10715"/>
<gene>
    <name evidence="1" type="ORF">SAMN04488023_10715</name>
</gene>
<dbReference type="Proteomes" id="UP000199572">
    <property type="component" value="Unassembled WGS sequence"/>
</dbReference>
<keyword evidence="2" id="KW-1185">Reference proteome</keyword>
<proteinExistence type="predicted"/>
<dbReference type="RefSeq" id="WP_090882981.1">
    <property type="nucleotide sequence ID" value="NZ_FOGG01000007.1"/>
</dbReference>
<reference evidence="1 2" key="1">
    <citation type="submission" date="2016-10" db="EMBL/GenBank/DDBJ databases">
        <authorList>
            <person name="de Groot N.N."/>
        </authorList>
    </citation>
    <scope>NUCLEOTIDE SEQUENCE [LARGE SCALE GENOMIC DNA]</scope>
    <source>
        <strain evidence="1 2">DSM 18610</strain>
    </source>
</reference>
<keyword evidence="1" id="KW-0418">Kinase</keyword>
<keyword evidence="1" id="KW-0808">Transferase</keyword>
<dbReference type="InterPro" id="IPR014710">
    <property type="entry name" value="RmlC-like_jellyroll"/>
</dbReference>
<dbReference type="SUPFAM" id="SSF51206">
    <property type="entry name" value="cAMP-binding domain-like"/>
    <property type="match status" value="1"/>
</dbReference>
<organism evidence="1 2">
    <name type="scientific">Pedobacter rhizosphaerae</name>
    <dbReference type="NCBI Taxonomy" id="390241"/>
    <lineage>
        <taxon>Bacteria</taxon>
        <taxon>Pseudomonadati</taxon>
        <taxon>Bacteroidota</taxon>
        <taxon>Sphingobacteriia</taxon>
        <taxon>Sphingobacteriales</taxon>
        <taxon>Sphingobacteriaceae</taxon>
        <taxon>Pedobacter</taxon>
    </lineage>
</organism>
<accession>A0A1H9N325</accession>
<dbReference type="EMBL" id="FOGG01000007">
    <property type="protein sequence ID" value="SER30322.1"/>
    <property type="molecule type" value="Genomic_DNA"/>
</dbReference>
<sequence>MNIKNYITRFGSLHQLPIGLESYLQIALKAIRFKKRQKISLAIPPELFLGFLERGTLRLYQIDPETHQEHTLEFLRSGHFLPPSLEFGIPDGKSLYLQALEDCELLAISEQHFRYLAKIFEECTLIYQLLSNQHLMRQFQHNQQLKTLSAKERLALFNKEYPGFFAFVSTTHISSFLGIHRNTLNFLRNGKAPKA</sequence>
<dbReference type="AlphaFoldDB" id="A0A1H9N325"/>
<dbReference type="OrthoDB" id="770522at2"/>
<dbReference type="Gene3D" id="2.60.120.10">
    <property type="entry name" value="Jelly Rolls"/>
    <property type="match status" value="1"/>
</dbReference>
<dbReference type="GO" id="GO:0016301">
    <property type="term" value="F:kinase activity"/>
    <property type="evidence" value="ECO:0007669"/>
    <property type="project" value="UniProtKB-KW"/>
</dbReference>